<dbReference type="SUPFAM" id="SSF53067">
    <property type="entry name" value="Actin-like ATPase domain"/>
    <property type="match status" value="1"/>
</dbReference>
<dbReference type="InterPro" id="IPR043129">
    <property type="entry name" value="ATPase_NBD"/>
</dbReference>
<accession>A0ABY7EVU0</accession>
<proteinExistence type="predicted"/>
<name>A0ABY7EVU0_MYAAR</name>
<sequence length="301" mass="34055">MLMRYFVVKAGVDPSRLQLALEPECASAWWETLGGTADISVHERNPDGTLKEIHKASGGPWGGTNWEKAITTGGKDKLKIDTTVVKSWFKRPIELLMQHLKSLLAEQKMKSVQTVILVGGFGESPYVKERMRNEIAGVRLIVPSDAGLAVLKGAVRFGHKPAIVSSMVVKYTYGHDVYGNFDEKKHPDEKKVWKNGKWWVPKWFNVFVLANTELRVDQQVTRRSTPNSEISLTYVYRSTQENNEFTTEHGCQLVGTVELENSTDIPFEQQVIETTFMFGNTELLVKMKNTPIGKEAYMIFK</sequence>
<dbReference type="PANTHER" id="PTHR14187">
    <property type="entry name" value="ALPHA KINASE/ELONGATION FACTOR 2 KINASE"/>
    <property type="match status" value="1"/>
</dbReference>
<protein>
    <submittedName>
        <fullName evidence="1">HS12A-like protein</fullName>
    </submittedName>
</protein>
<dbReference type="EMBL" id="CP111020">
    <property type="protein sequence ID" value="WAR14075.1"/>
    <property type="molecule type" value="Genomic_DNA"/>
</dbReference>
<evidence type="ECO:0000313" key="1">
    <source>
        <dbReference type="EMBL" id="WAR14075.1"/>
    </source>
</evidence>
<evidence type="ECO:0000313" key="2">
    <source>
        <dbReference type="Proteomes" id="UP001164746"/>
    </source>
</evidence>
<dbReference type="Proteomes" id="UP001164746">
    <property type="component" value="Chromosome 9"/>
</dbReference>
<gene>
    <name evidence="1" type="ORF">MAR_004180</name>
</gene>
<keyword evidence="2" id="KW-1185">Reference proteome</keyword>
<reference evidence="1" key="1">
    <citation type="submission" date="2022-11" db="EMBL/GenBank/DDBJ databases">
        <title>Centuries of genome instability and evolution in soft-shell clam transmissible cancer (bioRxiv).</title>
        <authorList>
            <person name="Hart S.F.M."/>
            <person name="Yonemitsu M.A."/>
            <person name="Giersch R.M."/>
            <person name="Beal B.F."/>
            <person name="Arriagada G."/>
            <person name="Davis B.W."/>
            <person name="Ostrander E.A."/>
            <person name="Goff S.P."/>
            <person name="Metzger M.J."/>
        </authorList>
    </citation>
    <scope>NUCLEOTIDE SEQUENCE</scope>
    <source>
        <strain evidence="1">MELC-2E11</strain>
        <tissue evidence="1">Siphon/mantle</tissue>
    </source>
</reference>
<dbReference type="PANTHER" id="PTHR14187:SF5">
    <property type="entry name" value="HEAT SHOCK 70 KDA PROTEIN 12A"/>
    <property type="match status" value="1"/>
</dbReference>
<organism evidence="1 2">
    <name type="scientific">Mya arenaria</name>
    <name type="common">Soft-shell clam</name>
    <dbReference type="NCBI Taxonomy" id="6604"/>
    <lineage>
        <taxon>Eukaryota</taxon>
        <taxon>Metazoa</taxon>
        <taxon>Spiralia</taxon>
        <taxon>Lophotrochozoa</taxon>
        <taxon>Mollusca</taxon>
        <taxon>Bivalvia</taxon>
        <taxon>Autobranchia</taxon>
        <taxon>Heteroconchia</taxon>
        <taxon>Euheterodonta</taxon>
        <taxon>Imparidentia</taxon>
        <taxon>Neoheterodontei</taxon>
        <taxon>Myida</taxon>
        <taxon>Myoidea</taxon>
        <taxon>Myidae</taxon>
        <taxon>Mya</taxon>
    </lineage>
</organism>